<evidence type="ECO:0000313" key="5">
    <source>
        <dbReference type="Proteomes" id="UP001327957"/>
    </source>
</evidence>
<dbReference type="InterPro" id="IPR011032">
    <property type="entry name" value="GroES-like_sf"/>
</dbReference>
<evidence type="ECO:0000256" key="1">
    <source>
        <dbReference type="ARBA" id="ARBA00023002"/>
    </source>
</evidence>
<dbReference type="CDD" id="cd05188">
    <property type="entry name" value="MDR"/>
    <property type="match status" value="1"/>
</dbReference>
<name>A0AAV9TLP1_9PEZI</name>
<dbReference type="AlphaFoldDB" id="A0AAV9TLP1"/>
<keyword evidence="1" id="KW-0560">Oxidoreductase</keyword>
<feature type="domain" description="Alcohol dehydrogenase-like N-terminal" evidence="3">
    <location>
        <begin position="33"/>
        <end position="149"/>
    </location>
</feature>
<dbReference type="Gene3D" id="3.40.50.720">
    <property type="entry name" value="NAD(P)-binding Rossmann-like Domain"/>
    <property type="match status" value="1"/>
</dbReference>
<proteinExistence type="predicted"/>
<dbReference type="Pfam" id="PF00107">
    <property type="entry name" value="ADH_zinc_N"/>
    <property type="match status" value="1"/>
</dbReference>
<dbReference type="InterPro" id="IPR036291">
    <property type="entry name" value="NAD(P)-bd_dom_sf"/>
</dbReference>
<dbReference type="PANTHER" id="PTHR43401:SF2">
    <property type="entry name" value="L-THREONINE 3-DEHYDROGENASE"/>
    <property type="match status" value="1"/>
</dbReference>
<dbReference type="InterPro" id="IPR013154">
    <property type="entry name" value="ADH-like_N"/>
</dbReference>
<accession>A0AAV9TLP1</accession>
<evidence type="ECO:0000259" key="2">
    <source>
        <dbReference type="Pfam" id="PF00107"/>
    </source>
</evidence>
<evidence type="ECO:0000259" key="3">
    <source>
        <dbReference type="Pfam" id="PF08240"/>
    </source>
</evidence>
<evidence type="ECO:0000313" key="4">
    <source>
        <dbReference type="EMBL" id="KAK6224382.1"/>
    </source>
</evidence>
<dbReference type="Gene3D" id="3.90.180.10">
    <property type="entry name" value="Medium-chain alcohol dehydrogenases, catalytic domain"/>
    <property type="match status" value="1"/>
</dbReference>
<dbReference type="Pfam" id="PF08240">
    <property type="entry name" value="ADH_N"/>
    <property type="match status" value="1"/>
</dbReference>
<dbReference type="SUPFAM" id="SSF50129">
    <property type="entry name" value="GroES-like"/>
    <property type="match status" value="1"/>
</dbReference>
<gene>
    <name evidence="4" type="ORF">QIS74_02709</name>
</gene>
<feature type="domain" description="Alcohol dehydrogenase-like C-terminal" evidence="2">
    <location>
        <begin position="198"/>
        <end position="333"/>
    </location>
</feature>
<dbReference type="GO" id="GO:0016491">
    <property type="term" value="F:oxidoreductase activity"/>
    <property type="evidence" value="ECO:0007669"/>
    <property type="project" value="UniProtKB-KW"/>
</dbReference>
<protein>
    <recommendedName>
        <fullName evidence="6">Isopropanol dehydrogenase</fullName>
    </recommendedName>
</protein>
<dbReference type="PANTHER" id="PTHR43401">
    <property type="entry name" value="L-THREONINE 3-DEHYDROGENASE"/>
    <property type="match status" value="1"/>
</dbReference>
<dbReference type="InterPro" id="IPR013149">
    <property type="entry name" value="ADH-like_C"/>
</dbReference>
<keyword evidence="5" id="KW-1185">Reference proteome</keyword>
<dbReference type="Proteomes" id="UP001327957">
    <property type="component" value="Unassembled WGS sequence"/>
</dbReference>
<reference evidence="4 5" key="1">
    <citation type="submission" date="2023-04" db="EMBL/GenBank/DDBJ databases">
        <title>Colletotrichum tabacum stain YC1 causing leaf anthracnose on Nicotiana tabacum(L.) cv.</title>
        <authorList>
            <person name="Ji Z."/>
            <person name="Wang M."/>
            <person name="Zhang J."/>
            <person name="Wang N."/>
            <person name="Zhou Z."/>
        </authorList>
    </citation>
    <scope>NUCLEOTIDE SEQUENCE [LARGE SCALE GENOMIC DNA]</scope>
    <source>
        <strain evidence="4 5">YC1</strain>
    </source>
</reference>
<comment type="caution">
    <text evidence="4">The sequence shown here is derived from an EMBL/GenBank/DDBJ whole genome shotgun (WGS) entry which is preliminary data.</text>
</comment>
<dbReference type="InterPro" id="IPR050129">
    <property type="entry name" value="Zn_alcohol_dh"/>
</dbReference>
<dbReference type="SUPFAM" id="SSF51735">
    <property type="entry name" value="NAD(P)-binding Rossmann-fold domains"/>
    <property type="match status" value="1"/>
</dbReference>
<dbReference type="EMBL" id="JASAOK010000012">
    <property type="protein sequence ID" value="KAK6224382.1"/>
    <property type="molecule type" value="Genomic_DNA"/>
</dbReference>
<evidence type="ECO:0008006" key="6">
    <source>
        <dbReference type="Google" id="ProtNLM"/>
    </source>
</evidence>
<sequence>MPSIPFTQWAAVLEQHGKPPVIVEDRPIPEAVPGSIVVKVLATPLSRYARTALDGTIPAPLLDTPFVPCPRALGYVYKVGSGTTSFGEGDLVHVEPAVMARDDPNVFIMQGHVKGPPSDKTDRLAKGEFRDGALQQYQRVPLENVYRIDETLIRKLGVDLINLVSISEFSPAAGAIFESANLKVCDTIIIGPSGGSFGGSAVELALAVGANVVALGRNAELLQAMEQILKCSRLSTVLMTGDVETDAAAILAATPGGGGADIFNDWSPGGVTVAPFLPAAILALKRGGRIVISGGAYGFLEVPYISMVFNKLSVEGSFMCNRESMIRLIHMIESGQLDISTGSGTQVRKFGLDEVDKAIVTTEKTTRWRSHTVVTPNLIDS</sequence>
<organism evidence="4 5">
    <name type="scientific">Colletotrichum tabaci</name>
    <dbReference type="NCBI Taxonomy" id="1209068"/>
    <lineage>
        <taxon>Eukaryota</taxon>
        <taxon>Fungi</taxon>
        <taxon>Dikarya</taxon>
        <taxon>Ascomycota</taxon>
        <taxon>Pezizomycotina</taxon>
        <taxon>Sordariomycetes</taxon>
        <taxon>Hypocreomycetidae</taxon>
        <taxon>Glomerellales</taxon>
        <taxon>Glomerellaceae</taxon>
        <taxon>Colletotrichum</taxon>
        <taxon>Colletotrichum destructivum species complex</taxon>
    </lineage>
</organism>